<dbReference type="SUPFAM" id="SSF82693">
    <property type="entry name" value="Multidrug efflux transporter AcrB pore domain, PN1, PN2, PC1 and PC2 subdomains"/>
    <property type="match status" value="2"/>
</dbReference>
<dbReference type="RefSeq" id="WP_147708269.1">
    <property type="nucleotide sequence ID" value="NZ_BPQG01000052.1"/>
</dbReference>
<dbReference type="InterPro" id="IPR004763">
    <property type="entry name" value="CusA-like"/>
</dbReference>
<keyword evidence="6 8" id="KW-1133">Transmembrane helix</keyword>
<dbReference type="InterPro" id="IPR027463">
    <property type="entry name" value="AcrB_DN_DC_subdom"/>
</dbReference>
<keyword evidence="4" id="KW-1003">Cell membrane</keyword>
<evidence type="ECO:0000313" key="9">
    <source>
        <dbReference type="EMBL" id="GJD45603.1"/>
    </source>
</evidence>
<dbReference type="Proteomes" id="UP001055117">
    <property type="component" value="Unassembled WGS sequence"/>
</dbReference>
<feature type="transmembrane region" description="Helical" evidence="8">
    <location>
        <begin position="973"/>
        <end position="992"/>
    </location>
</feature>
<sequence length="1052" mass="113274">MIARLIAWSARNLVLVLIGTVFAVGAGLYALRTLPLDAIPDLSDVQTIVYTEYPGQAPQVIEDQVTYPLTTAMLTVPRSKVVRGFSFFGVSFVYVIFEDGTDPYWARSRVLEYLNTVAKRLPAGVTPTLGPDATGVGWVYQYVVVAKERTLAELRSLQDWVVRFGASRAEGVAEVAGVGGFVKQYNVVVDPNRLRAQGITLSKLREAIRSSNADVGGRTVELSEFEFVVRGRGYLKSVADIESIVLRTEAGTPLRVKDVARVELGPDERRGITEMNGDGEVAGGIVLQRFGANALNVIENVKARLSDVAASLPEGTEILPVYDRSHLIEAAIETLKGTLIEESVIVALVCVVFLLHVRSALVAILMLPVGILMAFAGMKALGLGANIMSLGGIAIAVGAMIDAAIVMIENAHKHLERADPGKRRVEILIEAASEVGPSLFFSLLIITVSFLPIFTLESQEGRLFGPLAFTKTFAMAAAAVLSLTLVPALMALFVRGRIIPEHRNPVNRLLIWIYRPLIAGVLRARVLTILLALVVLAATAWPASRLGSEFMPDLDEGTLMYMPTTLPGISVTKAGDLLATQDRIIKSFPEVASVYGKAGRANTATDPAPSEMFETIVNLKPKAEWRPGVTTASLKAEMDAALQFPGVSNAWTQPIRARIDMLSTGIRTPVGIKVLGTDLSEMEKVARQVEAVVKAVPGTSSAYAERVQGGYFLDITPDREALGRYGLTVGDVQDVIGMALGGESVTNTVEGRERYTVNVRYPRAFRSDPRSIASEVQVPIPGGGTVPLGEVAKVQLNRGPTQIRTENGQLAVFIYVDVAGRDLGGYVAEARAAVAKEVSLPQGTLVQWSGQVEYLDRATARLKVVVPLTLLIVFLLLYLNFRRLTETLIVMLSLPFALVGGVWLMWWMGFNLSVAVAVGFIALAGVAAETGVIMLVYLDHALAEIRAGCDRAGRALTRADLRRAIMIGAVERVRPKMMTVVAIMAGLLPILWSTGSGSEVMQRIAVPMIGGMVSSTVLTLVVIPAVYGLVKGWGLPRSEPNAIDPEARLVTL</sequence>
<dbReference type="PANTHER" id="PTHR32063:SF19">
    <property type="entry name" value="CATION EFFLUX SYSTEM PROTEIN CUSA"/>
    <property type="match status" value="1"/>
</dbReference>
<dbReference type="PRINTS" id="PR00702">
    <property type="entry name" value="ACRIFLAVINRP"/>
</dbReference>
<keyword evidence="5 8" id="KW-0812">Transmembrane</keyword>
<feature type="transmembrane region" description="Helical" evidence="8">
    <location>
        <begin position="473"/>
        <end position="496"/>
    </location>
</feature>
<dbReference type="Pfam" id="PF00873">
    <property type="entry name" value="ACR_tran"/>
    <property type="match status" value="1"/>
</dbReference>
<feature type="transmembrane region" description="Helical" evidence="8">
    <location>
        <begin position="428"/>
        <end position="453"/>
    </location>
</feature>
<dbReference type="SUPFAM" id="SSF82866">
    <property type="entry name" value="Multidrug efflux transporter AcrB transmembrane domain"/>
    <property type="match status" value="2"/>
</dbReference>
<dbReference type="Gene3D" id="1.20.1640.10">
    <property type="entry name" value="Multidrug efflux transporter AcrB transmembrane domain"/>
    <property type="match status" value="2"/>
</dbReference>
<evidence type="ECO:0000256" key="7">
    <source>
        <dbReference type="ARBA" id="ARBA00023136"/>
    </source>
</evidence>
<evidence type="ECO:0000256" key="2">
    <source>
        <dbReference type="ARBA" id="ARBA00010942"/>
    </source>
</evidence>
<feature type="transmembrane region" description="Helical" evidence="8">
    <location>
        <begin position="81"/>
        <end position="97"/>
    </location>
</feature>
<name>A0ABQ4QK33_9HYPH</name>
<evidence type="ECO:0000256" key="4">
    <source>
        <dbReference type="ARBA" id="ARBA00022475"/>
    </source>
</evidence>
<feature type="transmembrane region" description="Helical" evidence="8">
    <location>
        <begin position="344"/>
        <end position="375"/>
    </location>
</feature>
<dbReference type="NCBIfam" id="TIGR00914">
    <property type="entry name" value="2A0601"/>
    <property type="match status" value="1"/>
</dbReference>
<feature type="transmembrane region" description="Helical" evidence="8">
    <location>
        <begin position="864"/>
        <end position="881"/>
    </location>
</feature>
<evidence type="ECO:0000256" key="3">
    <source>
        <dbReference type="ARBA" id="ARBA00022448"/>
    </source>
</evidence>
<keyword evidence="3" id="KW-0813">Transport</keyword>
<keyword evidence="10" id="KW-1185">Reference proteome</keyword>
<reference evidence="9 10" key="1">
    <citation type="journal article" date="2021" name="Front. Microbiol.">
        <title>Comprehensive Comparative Genomics and Phenotyping of Methylobacterium Species.</title>
        <authorList>
            <person name="Alessa O."/>
            <person name="Ogura Y."/>
            <person name="Fujitani Y."/>
            <person name="Takami H."/>
            <person name="Hayashi T."/>
            <person name="Sahin N."/>
            <person name="Tani A."/>
        </authorList>
    </citation>
    <scope>NUCLEOTIDE SEQUENCE [LARGE SCALE GENOMIC DNA]</scope>
    <source>
        <strain evidence="9 10">DSM 23679</strain>
    </source>
</reference>
<dbReference type="Gene3D" id="3.30.70.1440">
    <property type="entry name" value="Multidrug efflux transporter AcrB pore domain"/>
    <property type="match status" value="1"/>
</dbReference>
<protein>
    <submittedName>
        <fullName evidence="9">Cation efflux system protein CusA</fullName>
    </submittedName>
</protein>
<evidence type="ECO:0000256" key="5">
    <source>
        <dbReference type="ARBA" id="ARBA00022692"/>
    </source>
</evidence>
<gene>
    <name evidence="9" type="primary">cusA_1</name>
    <name evidence="9" type="ORF">AFCDBAGC_3477</name>
</gene>
<comment type="subcellular location">
    <subcellularLocation>
        <location evidence="1">Cell membrane</location>
        <topology evidence="1">Multi-pass membrane protein</topology>
    </subcellularLocation>
</comment>
<evidence type="ECO:0000256" key="1">
    <source>
        <dbReference type="ARBA" id="ARBA00004651"/>
    </source>
</evidence>
<keyword evidence="7 8" id="KW-0472">Membrane</keyword>
<dbReference type="EMBL" id="BPQG01000052">
    <property type="protein sequence ID" value="GJD45603.1"/>
    <property type="molecule type" value="Genomic_DNA"/>
</dbReference>
<evidence type="ECO:0000313" key="10">
    <source>
        <dbReference type="Proteomes" id="UP001055117"/>
    </source>
</evidence>
<feature type="transmembrane region" description="Helical" evidence="8">
    <location>
        <begin position="888"/>
        <end position="908"/>
    </location>
</feature>
<feature type="transmembrane region" description="Helical" evidence="8">
    <location>
        <begin position="914"/>
        <end position="938"/>
    </location>
</feature>
<dbReference type="Gene3D" id="3.30.70.1430">
    <property type="entry name" value="Multidrug efflux transporter AcrB pore domain"/>
    <property type="match status" value="2"/>
</dbReference>
<proteinExistence type="inferred from homology"/>
<comment type="caution">
    <text evidence="9">The sequence shown here is derived from an EMBL/GenBank/DDBJ whole genome shotgun (WGS) entry which is preliminary data.</text>
</comment>
<feature type="transmembrane region" description="Helical" evidence="8">
    <location>
        <begin position="12"/>
        <end position="31"/>
    </location>
</feature>
<comment type="similarity">
    <text evidence="2">Belongs to the resistance-nodulation-cell division (RND) (TC 2.A.6) family.</text>
</comment>
<accession>A0ABQ4QK33</accession>
<dbReference type="SUPFAM" id="SSF82714">
    <property type="entry name" value="Multidrug efflux transporter AcrB TolC docking domain, DN and DC subdomains"/>
    <property type="match status" value="2"/>
</dbReference>
<dbReference type="Gene3D" id="3.30.2090.10">
    <property type="entry name" value="Multidrug efflux transporter AcrB TolC docking domain, DN and DC subdomains"/>
    <property type="match status" value="2"/>
</dbReference>
<evidence type="ECO:0000256" key="6">
    <source>
        <dbReference type="ARBA" id="ARBA00022989"/>
    </source>
</evidence>
<dbReference type="PANTHER" id="PTHR32063">
    <property type="match status" value="1"/>
</dbReference>
<dbReference type="InterPro" id="IPR001036">
    <property type="entry name" value="Acrflvin-R"/>
</dbReference>
<feature type="transmembrane region" description="Helical" evidence="8">
    <location>
        <begin position="1004"/>
        <end position="1030"/>
    </location>
</feature>
<feature type="transmembrane region" description="Helical" evidence="8">
    <location>
        <begin position="387"/>
        <end position="408"/>
    </location>
</feature>
<feature type="transmembrane region" description="Helical" evidence="8">
    <location>
        <begin position="517"/>
        <end position="541"/>
    </location>
</feature>
<evidence type="ECO:0000256" key="8">
    <source>
        <dbReference type="SAM" id="Phobius"/>
    </source>
</evidence>
<dbReference type="Gene3D" id="3.30.70.1320">
    <property type="entry name" value="Multidrug efflux transporter AcrB pore domain like"/>
    <property type="match status" value="1"/>
</dbReference>
<organism evidence="9 10">
    <name type="scientific">Methylobacterium cerastii</name>
    <dbReference type="NCBI Taxonomy" id="932741"/>
    <lineage>
        <taxon>Bacteria</taxon>
        <taxon>Pseudomonadati</taxon>
        <taxon>Pseudomonadota</taxon>
        <taxon>Alphaproteobacteria</taxon>
        <taxon>Hyphomicrobiales</taxon>
        <taxon>Methylobacteriaceae</taxon>
        <taxon>Methylobacterium</taxon>
    </lineage>
</organism>